<feature type="coiled-coil region" evidence="1">
    <location>
        <begin position="394"/>
        <end position="429"/>
    </location>
</feature>
<name>A0A8T1X8M8_9STRA</name>
<evidence type="ECO:0000256" key="1">
    <source>
        <dbReference type="SAM" id="Coils"/>
    </source>
</evidence>
<keyword evidence="3" id="KW-1185">Reference proteome</keyword>
<comment type="caution">
    <text evidence="2">The sequence shown here is derived from an EMBL/GenBank/DDBJ whole genome shotgun (WGS) entry which is preliminary data.</text>
</comment>
<reference evidence="2" key="1">
    <citation type="submission" date="2021-02" db="EMBL/GenBank/DDBJ databases">
        <authorList>
            <person name="Palmer J.M."/>
        </authorList>
    </citation>
    <scope>NUCLEOTIDE SEQUENCE</scope>
    <source>
        <strain evidence="2">SCRP23</strain>
    </source>
</reference>
<feature type="coiled-coil region" evidence="1">
    <location>
        <begin position="105"/>
        <end position="205"/>
    </location>
</feature>
<dbReference type="EMBL" id="JAGDFL010000044">
    <property type="protein sequence ID" value="KAG7399820.1"/>
    <property type="molecule type" value="Genomic_DNA"/>
</dbReference>
<feature type="coiled-coil region" evidence="1">
    <location>
        <begin position="601"/>
        <end position="666"/>
    </location>
</feature>
<evidence type="ECO:0000313" key="2">
    <source>
        <dbReference type="EMBL" id="KAG7399820.1"/>
    </source>
</evidence>
<protein>
    <submittedName>
        <fullName evidence="2">Uncharacterized protein</fullName>
    </submittedName>
</protein>
<evidence type="ECO:0000313" key="3">
    <source>
        <dbReference type="Proteomes" id="UP000693981"/>
    </source>
</evidence>
<keyword evidence="1" id="KW-0175">Coiled coil</keyword>
<organism evidence="2 3">
    <name type="scientific">Phytophthora boehmeriae</name>
    <dbReference type="NCBI Taxonomy" id="109152"/>
    <lineage>
        <taxon>Eukaryota</taxon>
        <taxon>Sar</taxon>
        <taxon>Stramenopiles</taxon>
        <taxon>Oomycota</taxon>
        <taxon>Peronosporomycetes</taxon>
        <taxon>Peronosporales</taxon>
        <taxon>Peronosporaceae</taxon>
        <taxon>Phytophthora</taxon>
    </lineage>
</organism>
<feature type="coiled-coil region" evidence="1">
    <location>
        <begin position="1403"/>
        <end position="1430"/>
    </location>
</feature>
<dbReference type="PANTHER" id="PTHR23159:SF31">
    <property type="entry name" value="CENTROSOME-ASSOCIATED PROTEIN CEP250 ISOFORM X1"/>
    <property type="match status" value="1"/>
</dbReference>
<feature type="coiled-coil region" evidence="1">
    <location>
        <begin position="769"/>
        <end position="926"/>
    </location>
</feature>
<dbReference type="PANTHER" id="PTHR23159">
    <property type="entry name" value="CENTROSOMAL PROTEIN 2"/>
    <property type="match status" value="1"/>
</dbReference>
<proteinExistence type="predicted"/>
<feature type="coiled-coil region" evidence="1">
    <location>
        <begin position="2620"/>
        <end position="2647"/>
    </location>
</feature>
<gene>
    <name evidence="2" type="ORF">PHYBOEH_007819</name>
</gene>
<feature type="coiled-coil region" evidence="1">
    <location>
        <begin position="692"/>
        <end position="726"/>
    </location>
</feature>
<feature type="coiled-coil region" evidence="1">
    <location>
        <begin position="2268"/>
        <end position="2327"/>
    </location>
</feature>
<dbReference type="Proteomes" id="UP000693981">
    <property type="component" value="Unassembled WGS sequence"/>
</dbReference>
<accession>A0A8T1X8M8</accession>
<dbReference type="OrthoDB" id="2378640at2759"/>
<sequence>MEQLSSNNDKFLEISMSANQHLEHVHDQLPSIGETFDQTSCALQSLSDSIATLHQQHENAEQNMSSQFDAAMNDNAEEMAALSESHTNELAGLCQAHTRQLHHAENIFNDKITELEAKYQKMEKMYLRDLEELRQTSSLQIQGLQEAKRTDKEEQEEMMKRTIEKLQNKANEELEDLRSHTEAAYKELQKRSQAEYAELQRLSTKKLSEVRATLSTEITILKRNSVAELAACTGKAEQDLEELRAQHHEMLQKLQAEYSIERAQLLEKASEEVARLHMLSIDESTQMEIRQYREAMALRKALQTTQVEYSNQVQGLHRRYTSQIEALKATSEGEKAIIRKAHAAETQNMRAAAAHELSDKILFYEDRLCAVREAHEAEARRDVEEATQAKDLLVAKYESDLVSLQHERMREKDELILRYETKLDAAKRASTEEYENVVKLHDTQMAQLREANLSKVLSLEMAMRDLNKQMEETTRDKDAELMSRQKRIEILEASELVLRDYQHQFAEQCRELTEQKSMALCELDHEIWRLDRLTVEKDLMLSDTYRDLKAIKDDHDIKANTILELTFVIKSRDDEIEKLRKALLDNVRTMNTKTEILELTTETLSSKAKELEATKNALRLESGRLSKVEESMHQKDGLLENTELKMESMRLSMENMRLEMKRMQMDMKLQMEHAEGEIELKNGEIRRLHGNQSELKQKNDFCQQTIERLEESLTLTQRQGEESQRRIDLLRLEVTQAAEALSHVSDQLAAKERKLVIITREKQAASSEKQRLQIAYNNLALRMQTLREKIELRTMQLEEVRLQYQEILKKALEEKDERLRSEKRLLILELSSSKDTIRHLEGVKVQLDGTTQRLAVMASEKKNLEAEIQVISQTLEKLEKSDRVLHTAKKDIELKNKFIAEKVQEIEDLNELLRRTQQEAHHCLNACRMEIEDSMSKVFSLICSNVDNIRLTDHLKLSLSNLRAEKEQLMLALGQEKREIMVRAENLQEKLAGMRAGGARAANEINDLQHALCEKKKELAYLQENLAEQTAETRRVQSVCDALSSSRVKLLADVGSEHEKENQKHLGTIRLMEQNLESKVEACQKLEKCTEDQRQERCYLLDNLTTKHGNHENQLIAGYQNKIARIEENHHNERSQLRDSHSREISKLREDYECDVTRIEENYRNEILQVEENRRCEVDQLIEAHLKFVVQLSAKHCGEFGLFHGGREWKLKQINATFTAENATNRSVKFENQQLRTHHDLPQSRVFGWHQALLTQAENELVHIVCAHLLEMMTTQVEHNHDITSMKEYATGIEEFYNVPPAAEYAQVLKNLRQEHVSDKAAADQLVHAQSPSGENVKDELAATSVQTMELTEFRLREGHQTKISRLLETACADEEHHVATLAAIHDESESTTNALKCSEEMVTLLKTKIIHLQEQLQNAQQEATDRKADIAVKNATIESIRKELNLKIETSESTGSVDQFIVLLRQQLETYVMEVYHIELNELEGFSLKREIDVLECVKGFTAMRYYRHMPLTMSENTLDLVTCVDDICVRLQEYDRVVSMLEKAPVSSGNDDQKLPPSRHISAIVGDLDRLKLSVHHLFVGPTDDSGGAKDYDASTWEQILGNLTDLFEILAIPADANNSLIRSQQVVHMLKENQNLMLDARLSSLKDEEHRFPSIGDVLVRARDVTKSDNLVSLEDLMVLFDELEGFYKELNTLRSLNNGKNGSDSPLSDITVAHESSLGMTTRDEAMAFIQRCKTALQLSTDKTSLDDIVKAIEQLMKILQHFEVLEPKMDSPRRNVTSDSIGENSKSSTLTVWMPTIENKVTAILAFVEELKLMADFAQSILNDENKSLRDPASNESSRSSLAELQVLTRTSSPESLGELQDDIDFVIDGVVHGYDRSCHNEVPSTNREDLSSQPFLVDSLVDISLVMSDHQRLLSQTAQWVLKSRQESVNSVADLKECLQAELMKVEHLTRENATVLQDKAQLVKDTERIKRNQGVQEEDEFVPRAKLTEMDKAYAEERVFLSSKEALSEILDVGGSEIGAFSRIAVYQQLFDEIMRLRDEKHAAESYAIQEYELLRAHDLLPTSTSACNTTLPSLSTLSSIRLQLFQQLADSLVHQRQQDSKLSQELVRESRYLQENNVVFDANDPHTSRLAVYKTLLAGQNTLIEEKMEREVALESEKAFLVSYGVPRCESNMEIFKHYVLLRQQLVALTTELQEELRFLAENQLCTSEDLSSDVASLMTPFSSSLRFQVYQKLLQAEIRGSETNRFLQESMELQLSKQTEAADSDVASLTRRIERLETELMGSNEFIYVSQREYEHMLLKEEENRQELARAFEVTQEQAEKDHTRELEKTIEVRDNAAMLAAATYAEALERAAKEHEEKLASQLQKQAGQLEFAAFVHDDYESHKRVNDTPNTSTHLSAAQVRAQLLERFAKRDTAAISMIYKAIRLTTDILSTAPTASVGSTGGQFVTADITQAVLSCVKELKALKEYLVQSLEYATQGGDQEASLTFAQAPFAKWTADAVARATADKESAIDLALCSHREFMTFAQTQLQTRQDEVEIALIRLYGKLKAAATHGAFTADQEKLLALELEAMREKEAKENVVCKFRLNEEYYRRLLDDRKEMEIAQAAVVVELRQENKTLRRNLKNLEQQLQQVTVVPSFRPSSCAVLASTPRVSVISPRILKCAAVSTAQIPMRPERPRGGGSVHKDRFVSDLERDTGQRRTDTTTRRLNDWKSREDVFAETPGTQLEQDFRALQAIKSGNHGMQIEPAAPPMMAAPATAPGSSLQNQELWYRGVRSVHFVSFFISVFHVPRQQLFRVEVFNSDTEQQQQTVYVTWAEMLAFLHESSKAARRGIALPVDPDVAANVPQHVRVETMDILFERARVYGEGTGNVLLGFE</sequence>
<feature type="coiled-coil region" evidence="1">
    <location>
        <begin position="959"/>
        <end position="990"/>
    </location>
</feature>